<protein>
    <submittedName>
        <fullName evidence="1">GIY-YIG nuclease family protein</fullName>
    </submittedName>
</protein>
<gene>
    <name evidence="1" type="ORF">KHA90_04105</name>
</gene>
<comment type="caution">
    <text evidence="1">The sequence shown here is derived from an EMBL/GenBank/DDBJ whole genome shotgun (WGS) entry which is preliminary data.</text>
</comment>
<name>A0ABS5P7C8_9FLAO</name>
<keyword evidence="2" id="KW-1185">Reference proteome</keyword>
<dbReference type="CDD" id="cd20745">
    <property type="entry name" value="FIX_RhsA_AHH_HNH-like"/>
    <property type="match status" value="1"/>
</dbReference>
<evidence type="ECO:0000313" key="2">
    <source>
        <dbReference type="Proteomes" id="UP000722625"/>
    </source>
</evidence>
<dbReference type="RefSeq" id="WP_213295722.1">
    <property type="nucleotide sequence ID" value="NZ_JAGYVZ010000003.1"/>
</dbReference>
<dbReference type="Proteomes" id="UP000722625">
    <property type="component" value="Unassembled WGS sequence"/>
</dbReference>
<reference evidence="1 2" key="1">
    <citation type="journal article" date="2018" name="Int. J. Syst. Evol. Microbiol.">
        <title>Flavobacterium chryseum sp. nov. and Flavobacterium psychroterrae sp. nov., novel environmental bacteria isolated from Antarctica.</title>
        <authorList>
            <person name="Kralova S."/>
            <person name="Svec P."/>
            <person name="Busse H.J."/>
            <person name="Stankova E."/>
            <person name="Vaczi P."/>
            <person name="Sedlacek I."/>
        </authorList>
    </citation>
    <scope>NUCLEOTIDE SEQUENCE [LARGE SCALE GENOMIC DNA]</scope>
    <source>
        <strain evidence="1 2">CCM 8827</strain>
    </source>
</reference>
<organism evidence="1 2">
    <name type="scientific">Flavobacterium psychroterrae</name>
    <dbReference type="NCBI Taxonomy" id="2133767"/>
    <lineage>
        <taxon>Bacteria</taxon>
        <taxon>Pseudomonadati</taxon>
        <taxon>Bacteroidota</taxon>
        <taxon>Flavobacteriia</taxon>
        <taxon>Flavobacteriales</taxon>
        <taxon>Flavobacteriaceae</taxon>
        <taxon>Flavobacterium</taxon>
    </lineage>
</organism>
<sequence>MSRIRIVGGKIIKTTGGNYNMYSKGNIVFNAQGAITETAKDGISYNEPLEAPEVKIVDIKVMKVEGPFDEEKNIVKEVVAGESYIYKATPSRKPTDFELTLLKWAIKNDDKEAVKLSGISNLNQVASDGTMPLNIRLANCSKATVLAYFNNKSENQGVQVTLGGDGEIKENQKDTNIVIVNEKGTKLNQIKHEFVSVGESIAQIKRTTSAGFTASGTVFVSQFKSQVASRGEEVWAYKNEHATFEGTLEQAKEAFPDVDFSGLKKPFSKDRFVPEFNTSISIPRYSPIKWKTLNEFDAADHGGKPTNWDAYLDATQTALDLIGLIPVVGEAADIISGTISLARGNYGDAALSFASAIPLAGSVIGGAKIIKKTMKILDKIEDNKGVYDLVVKHGDDINGYVGQSQDVFKRITNHFSKTGKLSHTVQEGAEIIHKMKGSTKLEREMYEQFLILEKYKGKLSKGDEVNYLLNKVNPVGGRFKLDTKAGRELFEEEAIKIAKKYNLPITF</sequence>
<accession>A0ABS5P7C8</accession>
<evidence type="ECO:0000313" key="1">
    <source>
        <dbReference type="EMBL" id="MBS7230199.1"/>
    </source>
</evidence>
<dbReference type="EMBL" id="JAGYVZ010000003">
    <property type="protein sequence ID" value="MBS7230199.1"/>
    <property type="molecule type" value="Genomic_DNA"/>
</dbReference>
<proteinExistence type="predicted"/>